<dbReference type="WBParaSite" id="PEQ_0001084801-mRNA-1">
    <property type="protein sequence ID" value="PEQ_0001084801-mRNA-1"/>
    <property type="gene ID" value="PEQ_0001084801"/>
</dbReference>
<evidence type="ECO:0000313" key="1">
    <source>
        <dbReference type="Proteomes" id="UP000887564"/>
    </source>
</evidence>
<dbReference type="Proteomes" id="UP000887564">
    <property type="component" value="Unplaced"/>
</dbReference>
<accession>A0A914RWY7</accession>
<sequence length="155" mass="17164">LFAYQSKGGSAFSSSLSSIFSHHSRSSEALGPLLQGADASNNMVELAAIAVHLFAILCISVSAEIELPGNLYQAHMPHRLLLSATPKTFIKKHKIELNVASELPNHPQQASTHVVLPCNHLSLVRKFPVMHLIICRFRELRIYGGLRLEKTNRLF</sequence>
<proteinExistence type="predicted"/>
<organism evidence="1 2">
    <name type="scientific">Parascaris equorum</name>
    <name type="common">Equine roundworm</name>
    <dbReference type="NCBI Taxonomy" id="6256"/>
    <lineage>
        <taxon>Eukaryota</taxon>
        <taxon>Metazoa</taxon>
        <taxon>Ecdysozoa</taxon>
        <taxon>Nematoda</taxon>
        <taxon>Chromadorea</taxon>
        <taxon>Rhabditida</taxon>
        <taxon>Spirurina</taxon>
        <taxon>Ascaridomorpha</taxon>
        <taxon>Ascaridoidea</taxon>
        <taxon>Ascarididae</taxon>
        <taxon>Parascaris</taxon>
    </lineage>
</organism>
<evidence type="ECO:0000313" key="2">
    <source>
        <dbReference type="WBParaSite" id="PEQ_0001084801-mRNA-1"/>
    </source>
</evidence>
<keyword evidence="1" id="KW-1185">Reference proteome</keyword>
<reference evidence="2" key="1">
    <citation type="submission" date="2022-11" db="UniProtKB">
        <authorList>
            <consortium name="WormBaseParasite"/>
        </authorList>
    </citation>
    <scope>IDENTIFICATION</scope>
</reference>
<dbReference type="AlphaFoldDB" id="A0A914RWY7"/>
<protein>
    <submittedName>
        <fullName evidence="2">Uncharacterized protein</fullName>
    </submittedName>
</protein>
<name>A0A914RWY7_PAREQ</name>